<name>A0A139H5L6_9PEZI</name>
<organism evidence="1 2">
    <name type="scientific">Pseudocercospora eumusae</name>
    <dbReference type="NCBI Taxonomy" id="321146"/>
    <lineage>
        <taxon>Eukaryota</taxon>
        <taxon>Fungi</taxon>
        <taxon>Dikarya</taxon>
        <taxon>Ascomycota</taxon>
        <taxon>Pezizomycotina</taxon>
        <taxon>Dothideomycetes</taxon>
        <taxon>Dothideomycetidae</taxon>
        <taxon>Mycosphaerellales</taxon>
        <taxon>Mycosphaerellaceae</taxon>
        <taxon>Pseudocercospora</taxon>
    </lineage>
</organism>
<dbReference type="SUPFAM" id="SSF56317">
    <property type="entry name" value="Carbon-nitrogen hydrolase"/>
    <property type="match status" value="1"/>
</dbReference>
<dbReference type="OrthoDB" id="10250282at2759"/>
<dbReference type="AlphaFoldDB" id="A0A139H5L6"/>
<accession>A0A139H5L6</accession>
<gene>
    <name evidence="1" type="ORF">AC578_3206</name>
</gene>
<evidence type="ECO:0000313" key="2">
    <source>
        <dbReference type="Proteomes" id="UP000070133"/>
    </source>
</evidence>
<protein>
    <recommendedName>
        <fullName evidence="3">CN hydrolase domain-containing protein</fullName>
    </recommendedName>
</protein>
<dbReference type="InterPro" id="IPR044149">
    <property type="entry name" value="Nitrilases_CHs"/>
</dbReference>
<dbReference type="PANTHER" id="PTHR46044">
    <property type="entry name" value="NITRILASE"/>
    <property type="match status" value="1"/>
</dbReference>
<dbReference type="PANTHER" id="PTHR46044:SF1">
    <property type="entry name" value="CN HYDROLASE DOMAIN-CONTAINING PROTEIN"/>
    <property type="match status" value="1"/>
</dbReference>
<dbReference type="Proteomes" id="UP000070133">
    <property type="component" value="Unassembled WGS sequence"/>
</dbReference>
<evidence type="ECO:0000313" key="1">
    <source>
        <dbReference type="EMBL" id="KXS97756.1"/>
    </source>
</evidence>
<reference evidence="1 2" key="1">
    <citation type="submission" date="2015-07" db="EMBL/GenBank/DDBJ databases">
        <title>Comparative genomics of the Sigatoka disease complex on banana suggests a link between parallel evolutionary changes in Pseudocercospora fijiensis and Pseudocercospora eumusae and increased virulence on the banana host.</title>
        <authorList>
            <person name="Chang T.-C."/>
            <person name="Salvucci A."/>
            <person name="Crous P.W."/>
            <person name="Stergiopoulos I."/>
        </authorList>
    </citation>
    <scope>NUCLEOTIDE SEQUENCE [LARGE SCALE GENOMIC DNA]</scope>
    <source>
        <strain evidence="1 2">CBS 114824</strain>
    </source>
</reference>
<comment type="caution">
    <text evidence="1">The sequence shown here is derived from an EMBL/GenBank/DDBJ whole genome shotgun (WGS) entry which is preliminary data.</text>
</comment>
<dbReference type="Gene3D" id="3.60.110.10">
    <property type="entry name" value="Carbon-nitrogen hydrolase"/>
    <property type="match status" value="1"/>
</dbReference>
<sequence length="173" mass="19016">MLIFIACHPPLKQVHALAQYADESVVVSWGQGGGHTLRTYTELGPYKIGGLCCWENIMNGARQALIEDGQDIIHVGTMAGFESAADAQIEAFCIYLAGPHTGAEEKLVKAGIDLNQLGIVKVWIDSAGHYKRPEVVDFSINRDPIWADDVRSAHWSPVETQKQTRSSMNTHSK</sequence>
<proteinExistence type="predicted"/>
<dbReference type="GO" id="GO:0003824">
    <property type="term" value="F:catalytic activity"/>
    <property type="evidence" value="ECO:0007669"/>
    <property type="project" value="InterPro"/>
</dbReference>
<keyword evidence="2" id="KW-1185">Reference proteome</keyword>
<dbReference type="EMBL" id="LFZN01000134">
    <property type="protein sequence ID" value="KXS97756.1"/>
    <property type="molecule type" value="Genomic_DNA"/>
</dbReference>
<dbReference type="InterPro" id="IPR036526">
    <property type="entry name" value="C-N_Hydrolase_sf"/>
</dbReference>
<evidence type="ECO:0008006" key="3">
    <source>
        <dbReference type="Google" id="ProtNLM"/>
    </source>
</evidence>
<dbReference type="STRING" id="321146.A0A139H5L6"/>